<protein>
    <submittedName>
        <fullName evidence="1">Uncharacterized protein</fullName>
    </submittedName>
</protein>
<dbReference type="Proteomes" id="UP000276133">
    <property type="component" value="Unassembled WGS sequence"/>
</dbReference>
<dbReference type="AlphaFoldDB" id="A0A3M7PWM3"/>
<proteinExistence type="predicted"/>
<evidence type="ECO:0000313" key="1">
    <source>
        <dbReference type="EMBL" id="RNA03517.1"/>
    </source>
</evidence>
<sequence length="18" mass="2222">MGKTSQIRNIYLFIYLFN</sequence>
<comment type="caution">
    <text evidence="1">The sequence shown here is derived from an EMBL/GenBank/DDBJ whole genome shotgun (WGS) entry which is preliminary data.</text>
</comment>
<gene>
    <name evidence="1" type="ORF">BpHYR1_041715</name>
</gene>
<reference evidence="1 2" key="1">
    <citation type="journal article" date="2018" name="Sci. Rep.">
        <title>Genomic signatures of local adaptation to the degree of environmental predictability in rotifers.</title>
        <authorList>
            <person name="Franch-Gras L."/>
            <person name="Hahn C."/>
            <person name="Garcia-Roger E.M."/>
            <person name="Carmona M.J."/>
            <person name="Serra M."/>
            <person name="Gomez A."/>
        </authorList>
    </citation>
    <scope>NUCLEOTIDE SEQUENCE [LARGE SCALE GENOMIC DNA]</scope>
    <source>
        <strain evidence="1">HYR1</strain>
    </source>
</reference>
<name>A0A3M7PWM3_BRAPC</name>
<dbReference type="EMBL" id="REGN01008463">
    <property type="protein sequence ID" value="RNA03517.1"/>
    <property type="molecule type" value="Genomic_DNA"/>
</dbReference>
<evidence type="ECO:0000313" key="2">
    <source>
        <dbReference type="Proteomes" id="UP000276133"/>
    </source>
</evidence>
<organism evidence="1 2">
    <name type="scientific">Brachionus plicatilis</name>
    <name type="common">Marine rotifer</name>
    <name type="synonym">Brachionus muelleri</name>
    <dbReference type="NCBI Taxonomy" id="10195"/>
    <lineage>
        <taxon>Eukaryota</taxon>
        <taxon>Metazoa</taxon>
        <taxon>Spiralia</taxon>
        <taxon>Gnathifera</taxon>
        <taxon>Rotifera</taxon>
        <taxon>Eurotatoria</taxon>
        <taxon>Monogononta</taxon>
        <taxon>Pseudotrocha</taxon>
        <taxon>Ploima</taxon>
        <taxon>Brachionidae</taxon>
        <taxon>Brachionus</taxon>
    </lineage>
</organism>
<accession>A0A3M7PWM3</accession>
<keyword evidence="2" id="KW-1185">Reference proteome</keyword>